<dbReference type="GO" id="GO:0016987">
    <property type="term" value="F:sigma factor activity"/>
    <property type="evidence" value="ECO:0007669"/>
    <property type="project" value="UniProtKB-KW"/>
</dbReference>
<dbReference type="NCBIfam" id="TIGR02937">
    <property type="entry name" value="sigma70-ECF"/>
    <property type="match status" value="1"/>
</dbReference>
<dbReference type="CDD" id="cd06171">
    <property type="entry name" value="Sigma70_r4"/>
    <property type="match status" value="1"/>
</dbReference>
<reference evidence="7 8" key="1">
    <citation type="submission" date="2015-09" db="EMBL/GenBank/DDBJ databases">
        <title>Sorangium comparison.</title>
        <authorList>
            <person name="Zaburannyi N."/>
            <person name="Bunk B."/>
            <person name="Overmann J."/>
            <person name="Mueller R."/>
        </authorList>
    </citation>
    <scope>NUCLEOTIDE SEQUENCE [LARGE SCALE GENOMIC DNA]</scope>
    <source>
        <strain evidence="7 8">So ce26</strain>
    </source>
</reference>
<dbReference type="SUPFAM" id="SSF88946">
    <property type="entry name" value="Sigma2 domain of RNA polymerase sigma factors"/>
    <property type="match status" value="1"/>
</dbReference>
<dbReference type="Pfam" id="PF08281">
    <property type="entry name" value="Sigma70_r4_2"/>
    <property type="match status" value="1"/>
</dbReference>
<feature type="domain" description="RNA polymerase sigma-70 region 2" evidence="5">
    <location>
        <begin position="27"/>
        <end position="91"/>
    </location>
</feature>
<dbReference type="GO" id="GO:0003677">
    <property type="term" value="F:DNA binding"/>
    <property type="evidence" value="ECO:0007669"/>
    <property type="project" value="InterPro"/>
</dbReference>
<protein>
    <recommendedName>
        <fullName evidence="9">RNA polymerase sigma factor</fullName>
    </recommendedName>
</protein>
<dbReference type="InterPro" id="IPR013249">
    <property type="entry name" value="RNA_pol_sigma70_r4_t2"/>
</dbReference>
<dbReference type="PANTHER" id="PTHR43133:SF25">
    <property type="entry name" value="RNA POLYMERASE SIGMA FACTOR RFAY-RELATED"/>
    <property type="match status" value="1"/>
</dbReference>
<sequence>MAPWRFENLLVSDGFNPFVALGPLGGLFDRHHEHVRQFLLRAAPNEADVDDLVQETFLTAARAAASFDGRETARPFLIGIAVQLLRRRRRTFARLRSLLESFGKTPTPPLSTPEDEASLAEDEARIRDAIARLTDERRLVLVMVEWNGMSGVEVARVLGTPVGTVWRRLHEARAEVRRMLERGAP</sequence>
<dbReference type="InterPro" id="IPR036388">
    <property type="entry name" value="WH-like_DNA-bd_sf"/>
</dbReference>
<dbReference type="PANTHER" id="PTHR43133">
    <property type="entry name" value="RNA POLYMERASE ECF-TYPE SIGMA FACTO"/>
    <property type="match status" value="1"/>
</dbReference>
<proteinExistence type="inferred from homology"/>
<keyword evidence="3" id="KW-0731">Sigma factor</keyword>
<evidence type="ECO:0000256" key="2">
    <source>
        <dbReference type="ARBA" id="ARBA00023015"/>
    </source>
</evidence>
<dbReference type="Gene3D" id="1.10.10.10">
    <property type="entry name" value="Winged helix-like DNA-binding domain superfamily/Winged helix DNA-binding domain"/>
    <property type="match status" value="1"/>
</dbReference>
<name>A0A2L0F5I8_SORCE</name>
<dbReference type="Gene3D" id="1.10.1740.10">
    <property type="match status" value="1"/>
</dbReference>
<dbReference type="InterPro" id="IPR014284">
    <property type="entry name" value="RNA_pol_sigma-70_dom"/>
</dbReference>
<dbReference type="InterPro" id="IPR013324">
    <property type="entry name" value="RNA_pol_sigma_r3/r4-like"/>
</dbReference>
<comment type="similarity">
    <text evidence="1">Belongs to the sigma-70 factor family. ECF subfamily.</text>
</comment>
<evidence type="ECO:0000259" key="6">
    <source>
        <dbReference type="Pfam" id="PF08281"/>
    </source>
</evidence>
<dbReference type="Pfam" id="PF04542">
    <property type="entry name" value="Sigma70_r2"/>
    <property type="match status" value="1"/>
</dbReference>
<dbReference type="InterPro" id="IPR007627">
    <property type="entry name" value="RNA_pol_sigma70_r2"/>
</dbReference>
<evidence type="ECO:0008006" key="9">
    <source>
        <dbReference type="Google" id="ProtNLM"/>
    </source>
</evidence>
<feature type="domain" description="RNA polymerase sigma factor 70 region 4 type 2" evidence="6">
    <location>
        <begin position="125"/>
        <end position="175"/>
    </location>
</feature>
<evidence type="ECO:0000313" key="7">
    <source>
        <dbReference type="EMBL" id="AUX46830.1"/>
    </source>
</evidence>
<evidence type="ECO:0000256" key="1">
    <source>
        <dbReference type="ARBA" id="ARBA00010641"/>
    </source>
</evidence>
<evidence type="ECO:0000313" key="8">
    <source>
        <dbReference type="Proteomes" id="UP000238348"/>
    </source>
</evidence>
<dbReference type="AlphaFoldDB" id="A0A2L0F5I8"/>
<evidence type="ECO:0000256" key="3">
    <source>
        <dbReference type="ARBA" id="ARBA00023082"/>
    </source>
</evidence>
<dbReference type="EMBL" id="CP012673">
    <property type="protein sequence ID" value="AUX46830.1"/>
    <property type="molecule type" value="Genomic_DNA"/>
</dbReference>
<evidence type="ECO:0000256" key="4">
    <source>
        <dbReference type="ARBA" id="ARBA00023163"/>
    </source>
</evidence>
<keyword evidence="2" id="KW-0805">Transcription regulation</keyword>
<keyword evidence="4" id="KW-0804">Transcription</keyword>
<organism evidence="7 8">
    <name type="scientific">Sorangium cellulosum</name>
    <name type="common">Polyangium cellulosum</name>
    <dbReference type="NCBI Taxonomy" id="56"/>
    <lineage>
        <taxon>Bacteria</taxon>
        <taxon>Pseudomonadati</taxon>
        <taxon>Myxococcota</taxon>
        <taxon>Polyangia</taxon>
        <taxon>Polyangiales</taxon>
        <taxon>Polyangiaceae</taxon>
        <taxon>Sorangium</taxon>
    </lineage>
</organism>
<evidence type="ECO:0000259" key="5">
    <source>
        <dbReference type="Pfam" id="PF04542"/>
    </source>
</evidence>
<accession>A0A2L0F5I8</accession>
<dbReference type="Proteomes" id="UP000238348">
    <property type="component" value="Chromosome"/>
</dbReference>
<dbReference type="SUPFAM" id="SSF88659">
    <property type="entry name" value="Sigma3 and sigma4 domains of RNA polymerase sigma factors"/>
    <property type="match status" value="1"/>
</dbReference>
<dbReference type="InterPro" id="IPR013325">
    <property type="entry name" value="RNA_pol_sigma_r2"/>
</dbReference>
<dbReference type="GO" id="GO:0006352">
    <property type="term" value="P:DNA-templated transcription initiation"/>
    <property type="evidence" value="ECO:0007669"/>
    <property type="project" value="InterPro"/>
</dbReference>
<dbReference type="InterPro" id="IPR039425">
    <property type="entry name" value="RNA_pol_sigma-70-like"/>
</dbReference>
<gene>
    <name evidence="7" type="ORF">SOCE26_083390</name>
</gene>